<evidence type="ECO:0000313" key="2">
    <source>
        <dbReference type="Proteomes" id="UP000295292"/>
    </source>
</evidence>
<reference evidence="1 2" key="1">
    <citation type="submission" date="2019-03" db="EMBL/GenBank/DDBJ databases">
        <title>Genomic Encyclopedia of Archaeal and Bacterial Type Strains, Phase II (KMG-II): from individual species to whole genera.</title>
        <authorList>
            <person name="Goeker M."/>
        </authorList>
    </citation>
    <scope>NUCLEOTIDE SEQUENCE [LARGE SCALE GENOMIC DNA]</scope>
    <source>
        <strain evidence="1 2">DSM 28353</strain>
    </source>
</reference>
<dbReference type="OrthoDB" id="1452435at2"/>
<organism evidence="1 2">
    <name type="scientific">Sphingobacterium yanglingense</name>
    <dbReference type="NCBI Taxonomy" id="1437280"/>
    <lineage>
        <taxon>Bacteria</taxon>
        <taxon>Pseudomonadati</taxon>
        <taxon>Bacteroidota</taxon>
        <taxon>Sphingobacteriia</taxon>
        <taxon>Sphingobacteriales</taxon>
        <taxon>Sphingobacteriaceae</taxon>
        <taxon>Sphingobacterium</taxon>
    </lineage>
</organism>
<gene>
    <name evidence="1" type="ORF">CLV99_1008</name>
</gene>
<dbReference type="RefSeq" id="WP_133583345.1">
    <property type="nucleotide sequence ID" value="NZ_SNYV01000011.1"/>
</dbReference>
<dbReference type="Proteomes" id="UP000295292">
    <property type="component" value="Unassembled WGS sequence"/>
</dbReference>
<comment type="caution">
    <text evidence="1">The sequence shown here is derived from an EMBL/GenBank/DDBJ whole genome shotgun (WGS) entry which is preliminary data.</text>
</comment>
<proteinExistence type="predicted"/>
<dbReference type="EMBL" id="SNYV01000011">
    <property type="protein sequence ID" value="TDQ79565.1"/>
    <property type="molecule type" value="Genomic_DNA"/>
</dbReference>
<accession>A0A4R6WMJ4</accession>
<sequence length="451" mass="50982">MEEKDFDELLLAGEVDKIKGAMTNNGTRITNALSFYNADEHVIAKEPKTKMVGSDPVNNWPLTLPIQKKIVQSTVAFLVGKPVRLVQESENTDDAFQAVVDVWKEMRMNSKLLDLITKFYSETEAVIMFRPYRDSDADPNDTTLKNTVRCKVMSKSSGDDLYHYFDEFGTLKAWGRGYRVKSGGGKEIEYFDIETSSHWITYKKIEGKWEQKTTPNLAGKICMVLFTQDTWDSYDVDPLIERREILTSGKAKNNDAMGNPILKVIGTIKDLPSISKAVKVVELEAGSEADYLYPQMSADLIKEEREDLKELINYFTDTPDFSMDSMKAIGTTSGKAIELMFFPAILKSIRNQIVVIELFDRMMEVIKNLISKLNPNKTNIVSQMKDLQVKFEFTSPLPENEADFIEMLNASTGGKPTLSQEEAAMKHPLTKDGKANWEAIQKESISASFDE</sequence>
<dbReference type="AlphaFoldDB" id="A0A4R6WMJ4"/>
<protein>
    <submittedName>
        <fullName evidence="1">SPP1 Gp6-like portal protein</fullName>
    </submittedName>
</protein>
<name>A0A4R6WMJ4_9SPHI</name>
<keyword evidence="2" id="KW-1185">Reference proteome</keyword>
<evidence type="ECO:0000313" key="1">
    <source>
        <dbReference type="EMBL" id="TDQ79565.1"/>
    </source>
</evidence>
<dbReference type="InterPro" id="IPR021145">
    <property type="entry name" value="Portal_protein_SPP1_Gp6-like"/>
</dbReference>
<dbReference type="Pfam" id="PF05133">
    <property type="entry name" value="SPP1_portal"/>
    <property type="match status" value="1"/>
</dbReference>